<dbReference type="SMART" id="SM00194">
    <property type="entry name" value="PTPc"/>
    <property type="match status" value="1"/>
</dbReference>
<evidence type="ECO:0000313" key="4">
    <source>
        <dbReference type="EMBL" id="MED6275750.1"/>
    </source>
</evidence>
<dbReference type="PROSITE" id="PS50055">
    <property type="entry name" value="TYR_PHOSPHATASE_PTP"/>
    <property type="match status" value="1"/>
</dbReference>
<sequence>EQYVFVHDAILEACLCGNTAIPVCEFRAVYYNISRLDPQTNSSQIKDEFQTLNIVTPRVRPEDCSVGLLPRNHDKNRSMDVLSADRCLPFLISVDGESSNYINAALMDSHKQPAAFIVTQHPLPNTMGDFWRLVFDYNCSSIVMLNEMDAAQPLRESLVDTAAVGGVTHSANPQAMFHSGNACKRFCMQYWPEKNSCCYGPIQVEFISADIDEDIINRIFRICNMARPQDGYRLVQHFQFIGWPAYRDTPLSKRSILQLVRRLAKWQEQYDGGDGRTVVHCL</sequence>
<feature type="domain" description="Tyrosine-protein phosphatase" evidence="3">
    <location>
        <begin position="45"/>
        <end position="282"/>
    </location>
</feature>
<dbReference type="InterPro" id="IPR000242">
    <property type="entry name" value="PTP_cat"/>
</dbReference>
<proteinExistence type="predicted"/>
<evidence type="ECO:0000256" key="1">
    <source>
        <dbReference type="ARBA" id="ARBA00013064"/>
    </source>
</evidence>
<protein>
    <recommendedName>
        <fullName evidence="1">protein-tyrosine-phosphatase</fullName>
        <ecNumber evidence="1">3.1.3.48</ecNumber>
    </recommendedName>
</protein>
<dbReference type="EC" id="3.1.3.48" evidence="1"/>
<dbReference type="PANTHER" id="PTHR19134:SF449">
    <property type="entry name" value="TYROSINE-PROTEIN PHOSPHATASE 1"/>
    <property type="match status" value="1"/>
</dbReference>
<dbReference type="InterPro" id="IPR050348">
    <property type="entry name" value="Protein-Tyr_Phosphatase"/>
</dbReference>
<dbReference type="Proteomes" id="UP001352852">
    <property type="component" value="Unassembled WGS sequence"/>
</dbReference>
<gene>
    <name evidence="4" type="ORF">CHARACLAT_029631</name>
</gene>
<dbReference type="PRINTS" id="PR00700">
    <property type="entry name" value="PRTYPHPHTASE"/>
</dbReference>
<name>A0ABU7DMR0_9TELE</name>
<organism evidence="4 5">
    <name type="scientific">Characodon lateralis</name>
    <dbReference type="NCBI Taxonomy" id="208331"/>
    <lineage>
        <taxon>Eukaryota</taxon>
        <taxon>Metazoa</taxon>
        <taxon>Chordata</taxon>
        <taxon>Craniata</taxon>
        <taxon>Vertebrata</taxon>
        <taxon>Euteleostomi</taxon>
        <taxon>Actinopterygii</taxon>
        <taxon>Neopterygii</taxon>
        <taxon>Teleostei</taxon>
        <taxon>Neoteleostei</taxon>
        <taxon>Acanthomorphata</taxon>
        <taxon>Ovalentaria</taxon>
        <taxon>Atherinomorphae</taxon>
        <taxon>Cyprinodontiformes</taxon>
        <taxon>Goodeidae</taxon>
        <taxon>Characodon</taxon>
    </lineage>
</organism>
<evidence type="ECO:0000259" key="3">
    <source>
        <dbReference type="PROSITE" id="PS50055"/>
    </source>
</evidence>
<keyword evidence="2" id="KW-0904">Protein phosphatase</keyword>
<keyword evidence="2" id="KW-0378">Hydrolase</keyword>
<feature type="non-terminal residue" evidence="4">
    <location>
        <position position="1"/>
    </location>
</feature>
<comment type="caution">
    <text evidence="4">The sequence shown here is derived from an EMBL/GenBank/DDBJ whole genome shotgun (WGS) entry which is preliminary data.</text>
</comment>
<evidence type="ECO:0000313" key="5">
    <source>
        <dbReference type="Proteomes" id="UP001352852"/>
    </source>
</evidence>
<accession>A0ABU7DMR0</accession>
<dbReference type="SUPFAM" id="SSF52799">
    <property type="entry name" value="(Phosphotyrosine protein) phosphatases II"/>
    <property type="match status" value="1"/>
</dbReference>
<evidence type="ECO:0000256" key="2">
    <source>
        <dbReference type="ARBA" id="ARBA00022912"/>
    </source>
</evidence>
<dbReference type="PANTHER" id="PTHR19134">
    <property type="entry name" value="RECEPTOR-TYPE TYROSINE-PROTEIN PHOSPHATASE"/>
    <property type="match status" value="1"/>
</dbReference>
<keyword evidence="5" id="KW-1185">Reference proteome</keyword>
<dbReference type="EMBL" id="JAHUTJ010028830">
    <property type="protein sequence ID" value="MED6275750.1"/>
    <property type="molecule type" value="Genomic_DNA"/>
</dbReference>
<dbReference type="InterPro" id="IPR029021">
    <property type="entry name" value="Prot-tyrosine_phosphatase-like"/>
</dbReference>
<dbReference type="Pfam" id="PF00102">
    <property type="entry name" value="Y_phosphatase"/>
    <property type="match status" value="2"/>
</dbReference>
<reference evidence="4 5" key="1">
    <citation type="submission" date="2021-06" db="EMBL/GenBank/DDBJ databases">
        <authorList>
            <person name="Palmer J.M."/>
        </authorList>
    </citation>
    <scope>NUCLEOTIDE SEQUENCE [LARGE SCALE GENOMIC DNA]</scope>
    <source>
        <strain evidence="4 5">CL_MEX2019</strain>
        <tissue evidence="4">Muscle</tissue>
    </source>
</reference>
<dbReference type="Gene3D" id="3.90.190.10">
    <property type="entry name" value="Protein tyrosine phosphatase superfamily"/>
    <property type="match status" value="1"/>
</dbReference>